<proteinExistence type="predicted"/>
<evidence type="ECO:0000313" key="3">
    <source>
        <dbReference type="EMBL" id="CDW35480.1"/>
    </source>
</evidence>
<feature type="non-terminal residue" evidence="3">
    <location>
        <position position="1"/>
    </location>
</feature>
<dbReference type="EMBL" id="HACA01018119">
    <property type="protein sequence ID" value="CDW35480.1"/>
    <property type="molecule type" value="Transcribed_RNA"/>
</dbReference>
<dbReference type="Pfam" id="PF10545">
    <property type="entry name" value="MADF_DNA_bdg"/>
    <property type="match status" value="1"/>
</dbReference>
<evidence type="ECO:0000259" key="2">
    <source>
        <dbReference type="PROSITE" id="PS51029"/>
    </source>
</evidence>
<protein>
    <recommendedName>
        <fullName evidence="2">MADF domain-containing protein</fullName>
    </recommendedName>
</protein>
<organism evidence="3">
    <name type="scientific">Lepeophtheirus salmonis</name>
    <name type="common">Salmon louse</name>
    <name type="synonym">Caligus salmonis</name>
    <dbReference type="NCBI Taxonomy" id="72036"/>
    <lineage>
        <taxon>Eukaryota</taxon>
        <taxon>Metazoa</taxon>
        <taxon>Ecdysozoa</taxon>
        <taxon>Arthropoda</taxon>
        <taxon>Crustacea</taxon>
        <taxon>Multicrustacea</taxon>
        <taxon>Hexanauplia</taxon>
        <taxon>Copepoda</taxon>
        <taxon>Siphonostomatoida</taxon>
        <taxon>Caligidae</taxon>
        <taxon>Lepeophtheirus</taxon>
    </lineage>
</organism>
<feature type="region of interest" description="Disordered" evidence="1">
    <location>
        <begin position="164"/>
        <end position="188"/>
    </location>
</feature>
<feature type="compositionally biased region" description="Basic and acidic residues" evidence="1">
    <location>
        <begin position="164"/>
        <end position="177"/>
    </location>
</feature>
<name>A0A0K2UBM9_LEPSM</name>
<dbReference type="PANTHER" id="PTHR12243:SF67">
    <property type="entry name" value="COREPRESSOR OF PANGOLIN, ISOFORM A-RELATED"/>
    <property type="match status" value="1"/>
</dbReference>
<dbReference type="InterPro" id="IPR039353">
    <property type="entry name" value="TF_Adf1"/>
</dbReference>
<dbReference type="OrthoDB" id="6379347at2759"/>
<feature type="domain" description="MADF" evidence="2">
    <location>
        <begin position="19"/>
        <end position="105"/>
    </location>
</feature>
<dbReference type="PANTHER" id="PTHR12243">
    <property type="entry name" value="MADF DOMAIN TRANSCRIPTION FACTOR"/>
    <property type="match status" value="1"/>
</dbReference>
<sequence>IQLKTYLLTEEVGTMNIPYFIECVKKHPCLWNVNNTNFTDLELKKRAWQDIMEATGEDYMTCTTKWRSLRYTYSRRLRSLIKGEIKTETMWHHFEQLDFLKNFVPMKNFKKTGDHINVIMVDEPFKEGNSSDEDIKIHVPSQSYIPCSSNNPITSTVDYTYHDNKLPSDNESSEKLSGKRKRDSNLEETYENDNEDELFGRIVICKLRKFSERQKSKIRISLLQTFLNIDVENNCE</sequence>
<dbReference type="AlphaFoldDB" id="A0A0K2UBM9"/>
<accession>A0A0K2UBM9</accession>
<dbReference type="PROSITE" id="PS51029">
    <property type="entry name" value="MADF"/>
    <property type="match status" value="1"/>
</dbReference>
<dbReference type="SMART" id="SM00595">
    <property type="entry name" value="MADF"/>
    <property type="match status" value="1"/>
</dbReference>
<reference evidence="3" key="1">
    <citation type="submission" date="2014-05" db="EMBL/GenBank/DDBJ databases">
        <authorList>
            <person name="Chronopoulou M."/>
        </authorList>
    </citation>
    <scope>NUCLEOTIDE SEQUENCE</scope>
    <source>
        <tissue evidence="3">Whole organism</tissue>
    </source>
</reference>
<dbReference type="InterPro" id="IPR006578">
    <property type="entry name" value="MADF-dom"/>
</dbReference>
<evidence type="ECO:0000256" key="1">
    <source>
        <dbReference type="SAM" id="MobiDB-lite"/>
    </source>
</evidence>